<proteinExistence type="predicted"/>
<sequence length="60" mass="7081">MEKRKDKHRAYLILSSASNFINTPHRRKYVRIVLVAWTYETSMILYGAKKIVDSKIHCSL</sequence>
<dbReference type="AlphaFoldDB" id="A0A2P2IWL9"/>
<organism evidence="1">
    <name type="scientific">Rhizophora mucronata</name>
    <name type="common">Asiatic mangrove</name>
    <dbReference type="NCBI Taxonomy" id="61149"/>
    <lineage>
        <taxon>Eukaryota</taxon>
        <taxon>Viridiplantae</taxon>
        <taxon>Streptophyta</taxon>
        <taxon>Embryophyta</taxon>
        <taxon>Tracheophyta</taxon>
        <taxon>Spermatophyta</taxon>
        <taxon>Magnoliopsida</taxon>
        <taxon>eudicotyledons</taxon>
        <taxon>Gunneridae</taxon>
        <taxon>Pentapetalae</taxon>
        <taxon>rosids</taxon>
        <taxon>fabids</taxon>
        <taxon>Malpighiales</taxon>
        <taxon>Rhizophoraceae</taxon>
        <taxon>Rhizophora</taxon>
    </lineage>
</organism>
<name>A0A2P2IWL9_RHIMU</name>
<dbReference type="EMBL" id="GGEC01005127">
    <property type="protein sequence ID" value="MBW85610.1"/>
    <property type="molecule type" value="Transcribed_RNA"/>
</dbReference>
<evidence type="ECO:0000313" key="1">
    <source>
        <dbReference type="EMBL" id="MBW85610.1"/>
    </source>
</evidence>
<reference evidence="1" key="1">
    <citation type="submission" date="2018-02" db="EMBL/GenBank/DDBJ databases">
        <title>Rhizophora mucronata_Transcriptome.</title>
        <authorList>
            <person name="Meera S.P."/>
            <person name="Sreeshan A."/>
            <person name="Augustine A."/>
        </authorList>
    </citation>
    <scope>NUCLEOTIDE SEQUENCE</scope>
    <source>
        <tissue evidence="1">Leaf</tissue>
    </source>
</reference>
<accession>A0A2P2IWL9</accession>
<protein>
    <submittedName>
        <fullName evidence="1">Uncharacterized protein</fullName>
    </submittedName>
</protein>